<evidence type="ECO:0000313" key="3">
    <source>
        <dbReference type="Proteomes" id="UP000077248"/>
    </source>
</evidence>
<evidence type="ECO:0000256" key="1">
    <source>
        <dbReference type="SAM" id="MobiDB-lite"/>
    </source>
</evidence>
<dbReference type="AlphaFoldDB" id="A0A177E1R4"/>
<proteinExistence type="predicted"/>
<keyword evidence="3" id="KW-1185">Reference proteome</keyword>
<dbReference type="KEGG" id="aalt:CC77DRAFT_1051"/>
<accession>A0A177E1R4</accession>
<dbReference type="EMBL" id="KV441469">
    <property type="protein sequence ID" value="OAG25668.1"/>
    <property type="molecule type" value="Genomic_DNA"/>
</dbReference>
<protein>
    <submittedName>
        <fullName evidence="2">Uncharacterized protein</fullName>
    </submittedName>
</protein>
<dbReference type="VEuPathDB" id="FungiDB:CC77DRAFT_1051"/>
<dbReference type="Proteomes" id="UP000077248">
    <property type="component" value="Unassembled WGS sequence"/>
</dbReference>
<dbReference type="GeneID" id="29113241"/>
<feature type="compositionally biased region" description="Low complexity" evidence="1">
    <location>
        <begin position="40"/>
        <end position="51"/>
    </location>
</feature>
<dbReference type="RefSeq" id="XP_018391089.1">
    <property type="nucleotide sequence ID" value="XM_018527647.1"/>
</dbReference>
<reference evidence="2 3" key="1">
    <citation type="submission" date="2016-05" db="EMBL/GenBank/DDBJ databases">
        <title>Comparative analysis of secretome profiles of manganese(II)-oxidizing ascomycete fungi.</title>
        <authorList>
            <consortium name="DOE Joint Genome Institute"/>
            <person name="Zeiner C.A."/>
            <person name="Purvine S.O."/>
            <person name="Zink E.M."/>
            <person name="Wu S."/>
            <person name="Pasa-Tolic L."/>
            <person name="Chaput D.L."/>
            <person name="Haridas S."/>
            <person name="Grigoriev I.V."/>
            <person name="Santelli C.M."/>
            <person name="Hansel C.M."/>
        </authorList>
    </citation>
    <scope>NUCLEOTIDE SEQUENCE [LARGE SCALE GENOMIC DNA]</scope>
    <source>
        <strain evidence="2 3">SRC1lrK2f</strain>
    </source>
</reference>
<name>A0A177E1R4_ALTAL</name>
<feature type="region of interest" description="Disordered" evidence="1">
    <location>
        <begin position="1"/>
        <end position="57"/>
    </location>
</feature>
<organism evidence="2 3">
    <name type="scientific">Alternaria alternata</name>
    <name type="common">Alternaria rot fungus</name>
    <name type="synonym">Torula alternata</name>
    <dbReference type="NCBI Taxonomy" id="5599"/>
    <lineage>
        <taxon>Eukaryota</taxon>
        <taxon>Fungi</taxon>
        <taxon>Dikarya</taxon>
        <taxon>Ascomycota</taxon>
        <taxon>Pezizomycotina</taxon>
        <taxon>Dothideomycetes</taxon>
        <taxon>Pleosporomycetidae</taxon>
        <taxon>Pleosporales</taxon>
        <taxon>Pleosporineae</taxon>
        <taxon>Pleosporaceae</taxon>
        <taxon>Alternaria</taxon>
        <taxon>Alternaria sect. Alternaria</taxon>
        <taxon>Alternaria alternata complex</taxon>
    </lineage>
</organism>
<gene>
    <name evidence="2" type="ORF">CC77DRAFT_1051</name>
</gene>
<evidence type="ECO:0000313" key="2">
    <source>
        <dbReference type="EMBL" id="OAG25668.1"/>
    </source>
</evidence>
<sequence length="92" mass="10420">MKTLELAVPRDRIAANGRPMMVSKPSNCRQSKRLAGQGTRNPSSRSSPPQLQRRRRARVSRGLYLGTLILHCQHAYIDCRAPVLHQNMLRST</sequence>